<dbReference type="PANTHER" id="PTHR11926:SF1541">
    <property type="entry name" value="GLYCOSYLTRANSFERASE"/>
    <property type="match status" value="1"/>
</dbReference>
<comment type="similarity">
    <text evidence="1 4">Belongs to the UDP-glycosyltransferase family.</text>
</comment>
<dbReference type="Proteomes" id="UP001189624">
    <property type="component" value="Chromosome 8"/>
</dbReference>
<evidence type="ECO:0000256" key="3">
    <source>
        <dbReference type="ARBA" id="ARBA00022679"/>
    </source>
</evidence>
<dbReference type="GO" id="GO:0080043">
    <property type="term" value="F:quercetin 3-O-glucosyltransferase activity"/>
    <property type="evidence" value="ECO:0007669"/>
    <property type="project" value="TreeGrafter"/>
</dbReference>
<reference evidence="7" key="1">
    <citation type="submission" date="2023-10" db="EMBL/GenBank/DDBJ databases">
        <authorList>
            <person name="Domelevo Entfellner J.-B."/>
        </authorList>
    </citation>
    <scope>NUCLEOTIDE SEQUENCE</scope>
</reference>
<dbReference type="PROSITE" id="PS00375">
    <property type="entry name" value="UDPGT"/>
    <property type="match status" value="1"/>
</dbReference>
<dbReference type="InterPro" id="IPR002213">
    <property type="entry name" value="UDP_glucos_trans"/>
</dbReference>
<keyword evidence="3 4" id="KW-0808">Transferase</keyword>
<dbReference type="SUPFAM" id="SSF53756">
    <property type="entry name" value="UDP-Glycosyltransferase/glycogen phosphorylase"/>
    <property type="match status" value="1"/>
</dbReference>
<dbReference type="AlphaFoldDB" id="A0AA86TDJ8"/>
<dbReference type="PANTHER" id="PTHR11926">
    <property type="entry name" value="GLUCOSYL/GLUCURONOSYL TRANSFERASES"/>
    <property type="match status" value="1"/>
</dbReference>
<dbReference type="EC" id="2.4.1.-" evidence="5"/>
<keyword evidence="8" id="KW-1185">Reference proteome</keyword>
<evidence type="ECO:0000313" key="7">
    <source>
        <dbReference type="EMBL" id="CAJ1971819.1"/>
    </source>
</evidence>
<evidence type="ECO:0000256" key="1">
    <source>
        <dbReference type="ARBA" id="ARBA00009995"/>
    </source>
</evidence>
<accession>A0AA86TDJ8</accession>
<dbReference type="EMBL" id="OY731405">
    <property type="protein sequence ID" value="CAJ1971819.1"/>
    <property type="molecule type" value="Genomic_DNA"/>
</dbReference>
<proteinExistence type="inferred from homology"/>
<gene>
    <name evidence="7" type="ORF">AYBTSS11_LOCUS23825</name>
</gene>
<dbReference type="Pfam" id="PF26168">
    <property type="entry name" value="Glyco_transf_N"/>
    <property type="match status" value="1"/>
</dbReference>
<evidence type="ECO:0000256" key="4">
    <source>
        <dbReference type="RuleBase" id="RU003718"/>
    </source>
</evidence>
<name>A0AA86TDJ8_9FABA</name>
<dbReference type="Gene3D" id="3.40.50.2000">
    <property type="entry name" value="Glycogen Phosphorylase B"/>
    <property type="match status" value="2"/>
</dbReference>
<dbReference type="CDD" id="cd03784">
    <property type="entry name" value="GT1_Gtf-like"/>
    <property type="match status" value="1"/>
</dbReference>
<dbReference type="InterPro" id="IPR058980">
    <property type="entry name" value="Glyco_transf_N"/>
</dbReference>
<dbReference type="Gramene" id="rna-AYBTSS11_LOCUS23825">
    <property type="protein sequence ID" value="CAJ1971819.1"/>
    <property type="gene ID" value="gene-AYBTSS11_LOCUS23825"/>
</dbReference>
<dbReference type="GO" id="GO:0080044">
    <property type="term" value="F:quercetin 7-O-glucosyltransferase activity"/>
    <property type="evidence" value="ECO:0007669"/>
    <property type="project" value="TreeGrafter"/>
</dbReference>
<feature type="domain" description="Glycosyltransferase N-terminal" evidence="6">
    <location>
        <begin position="11"/>
        <end position="55"/>
    </location>
</feature>
<dbReference type="Pfam" id="PF00201">
    <property type="entry name" value="UDPGT"/>
    <property type="match status" value="1"/>
</dbReference>
<dbReference type="InterPro" id="IPR035595">
    <property type="entry name" value="UDP_glycos_trans_CS"/>
</dbReference>
<evidence type="ECO:0000256" key="2">
    <source>
        <dbReference type="ARBA" id="ARBA00022676"/>
    </source>
</evidence>
<sequence>MASNNDAPTRVLMVSFPAQGHINPLLRLGKHLAAKGLSVTFSTTESIGKDIRAATSANNALHWRIGAGSLTFEFFEDGLSDDDPMRKNLLDYTVQLERVGRKVISHMIKKHAESNGLFSCIINNPFVPWVCDVATELGIPCALLWIQSVAVFTAYYHYFNKSLPFPTETDLYLDVPLPNVVLKHDEIPDFLHPFSPFPFLGKLILEQFKNLSKPFCILVDSFEELEFDCVKYLSKHLLVRPVGPLVKDPTHGNGVIRGDMVKVDDCMGWLSSKAPSSVVYISFGSVVYLPQEQIDEIARGLLMSKVSFLWVLKPPRRNLGLEPHVLPEGFLKQTSEGGKVVQWSPQEEVLAHPSVACFLTHCGWNSSMEALTFGVPVITFPAWGDQVTNAKFLVDVFGVGVRLGHRQAENKVVTGHEVENCLLKAMVGDTAEVLKRNALKWKDAADTATAHGGSSYRNLDAFVADIKTRSMGKFFC</sequence>
<dbReference type="FunFam" id="3.40.50.2000:FF:000019">
    <property type="entry name" value="Glycosyltransferase"/>
    <property type="match status" value="1"/>
</dbReference>
<evidence type="ECO:0000313" key="8">
    <source>
        <dbReference type="Proteomes" id="UP001189624"/>
    </source>
</evidence>
<organism evidence="7 8">
    <name type="scientific">Sphenostylis stenocarpa</name>
    <dbReference type="NCBI Taxonomy" id="92480"/>
    <lineage>
        <taxon>Eukaryota</taxon>
        <taxon>Viridiplantae</taxon>
        <taxon>Streptophyta</taxon>
        <taxon>Embryophyta</taxon>
        <taxon>Tracheophyta</taxon>
        <taxon>Spermatophyta</taxon>
        <taxon>Magnoliopsida</taxon>
        <taxon>eudicotyledons</taxon>
        <taxon>Gunneridae</taxon>
        <taxon>Pentapetalae</taxon>
        <taxon>rosids</taxon>
        <taxon>fabids</taxon>
        <taxon>Fabales</taxon>
        <taxon>Fabaceae</taxon>
        <taxon>Papilionoideae</taxon>
        <taxon>50 kb inversion clade</taxon>
        <taxon>NPAAA clade</taxon>
        <taxon>indigoferoid/millettioid clade</taxon>
        <taxon>Phaseoleae</taxon>
        <taxon>Sphenostylis</taxon>
    </lineage>
</organism>
<keyword evidence="2 4" id="KW-0328">Glycosyltransferase</keyword>
<dbReference type="FunFam" id="3.40.50.2000:FF:000101">
    <property type="entry name" value="Glycosyltransferase"/>
    <property type="match status" value="1"/>
</dbReference>
<evidence type="ECO:0000259" key="6">
    <source>
        <dbReference type="Pfam" id="PF26168"/>
    </source>
</evidence>
<evidence type="ECO:0000256" key="5">
    <source>
        <dbReference type="RuleBase" id="RU362057"/>
    </source>
</evidence>
<protein>
    <recommendedName>
        <fullName evidence="5">Glycosyltransferase</fullName>
        <ecNumber evidence="5">2.4.1.-</ecNumber>
    </recommendedName>
</protein>